<name>A0A514TV17_9CAUD</name>
<dbReference type="EMBL" id="MN032614">
    <property type="protein sequence ID" value="QDJ96852.1"/>
    <property type="molecule type" value="Genomic_DNA"/>
</dbReference>
<evidence type="ECO:0000313" key="2">
    <source>
        <dbReference type="Proteomes" id="UP000317703"/>
    </source>
</evidence>
<keyword evidence="2" id="KW-1185">Reference proteome</keyword>
<organism evidence="1 2">
    <name type="scientific">Aeromonas phage PS1</name>
    <dbReference type="NCBI Taxonomy" id="2591406"/>
    <lineage>
        <taxon>Viruses</taxon>
        <taxon>Duplodnaviria</taxon>
        <taxon>Heunggongvirae</taxon>
        <taxon>Uroviricota</taxon>
        <taxon>Caudoviricetes</taxon>
        <taxon>Chimalliviridae</taxon>
        <taxon>Ferozepurvirus</taxon>
        <taxon>Ferozepurvirus PS1</taxon>
    </lineage>
</organism>
<proteinExistence type="predicted"/>
<accession>A0A514TV17</accession>
<evidence type="ECO:0000313" key="1">
    <source>
        <dbReference type="EMBL" id="QDJ96852.1"/>
    </source>
</evidence>
<reference evidence="1" key="1">
    <citation type="submission" date="2019-06" db="EMBL/GenBank/DDBJ databases">
        <title>Complete genome sequence of Aeromonas hydrophila bacteriophage PS1.</title>
        <authorList>
            <person name="Rai S."/>
            <person name="Tyagi A."/>
            <person name="Kumar N."/>
            <person name="Singh N."/>
        </authorList>
    </citation>
    <scope>NUCLEOTIDE SEQUENCE [LARGE SCALE GENOMIC DNA]</scope>
</reference>
<sequence>MSHLAHIVTFKKTLIADGITDPKLQIDLTRSAYVRALISFKHQSAIDGKDFKPFCNHVLSYWNETSPVAGSLVVSEVIHFFAVLDKALSNVGEMEVIQVPVTTAPELPEGKKLTEMASYTDLVNALLVEATGKYKTWVEEFC</sequence>
<protein>
    <submittedName>
        <fullName evidence="1">Uncharacterized protein</fullName>
    </submittedName>
</protein>
<gene>
    <name evidence="1" type="ORF">PS1_0093</name>
</gene>
<dbReference type="Proteomes" id="UP000317703">
    <property type="component" value="Segment"/>
</dbReference>